<evidence type="ECO:0000256" key="1">
    <source>
        <dbReference type="ARBA" id="ARBA00022801"/>
    </source>
</evidence>
<organism evidence="5 6">
    <name type="scientific">Dactylonectria estremocensis</name>
    <dbReference type="NCBI Taxonomy" id="1079267"/>
    <lineage>
        <taxon>Eukaryota</taxon>
        <taxon>Fungi</taxon>
        <taxon>Dikarya</taxon>
        <taxon>Ascomycota</taxon>
        <taxon>Pezizomycotina</taxon>
        <taxon>Sordariomycetes</taxon>
        <taxon>Hypocreomycetidae</taxon>
        <taxon>Hypocreales</taxon>
        <taxon>Nectriaceae</taxon>
        <taxon>Dactylonectria</taxon>
    </lineage>
</organism>
<dbReference type="InterPro" id="IPR017853">
    <property type="entry name" value="GH"/>
</dbReference>
<accession>A0A9P9E4S9</accession>
<gene>
    <name evidence="5" type="ORF">B0J13DRAFT_482376</name>
</gene>
<comment type="caution">
    <text evidence="5">The sequence shown here is derived from an EMBL/GenBank/DDBJ whole genome shotgun (WGS) entry which is preliminary data.</text>
</comment>
<keyword evidence="6" id="KW-1185">Reference proteome</keyword>
<dbReference type="InterPro" id="IPR013529">
    <property type="entry name" value="Glyco_hydro_42_N"/>
</dbReference>
<dbReference type="Pfam" id="PF02449">
    <property type="entry name" value="Glyco_hydro_42"/>
    <property type="match status" value="1"/>
</dbReference>
<keyword evidence="2" id="KW-0326">Glycosidase</keyword>
<sequence>MTQTDIPHLRPTKTSSQLILKGQPFFMLPAELHNSSFSSREHMTHIWGKLKAMNFNTVIAAVTWEMLEPEQGRFDFTTLDQGIEDARKHCMQLVLLWFGSYKNGTSSHVPAWVKKDIKRFPRCFVTDEDRRLKMVEVLSPFNPASWEADAKAFAAMMSHVREIDGIANTVLMAQVENECGLLGDSRDRSAVALEAWNRPVPADFLTHLRRDSSRHPLFTKRWPDFNERIQGTDDLSWEDLFGLGVPADEMFMAYGYANYLGKVAEAGKKEYPIPLYSNVWLNVEAPEYLDVADVPKETGLPALVGGGTKAGTYPSGGPCAHTLDVWNYFASSLDFISPDLYLQDYPWSCEQYRYKNQPLFIPEQRHDARGARRSFLAYGTHAAIGAAPFGIDSVDLCDSAYTTPYKVLGSASKYILEAQGERPDEMFGFFFDEWNEESSRQGALKWTKVIAGYEVTVTRSFVFGKPGPGYGMVIHQGNSRFLLIGCGFQVTFQSTDPNSVFTGIEEFYEKKVADDGSLVNLRNLNGDERLGGGLAIMPSENPDYGGFPIRVSGGIKTYITEVAAYHV</sequence>
<evidence type="ECO:0000259" key="4">
    <source>
        <dbReference type="Pfam" id="PF18120"/>
    </source>
</evidence>
<dbReference type="GO" id="GO:0009341">
    <property type="term" value="C:beta-galactosidase complex"/>
    <property type="evidence" value="ECO:0007669"/>
    <property type="project" value="InterPro"/>
</dbReference>
<dbReference type="GO" id="GO:0004565">
    <property type="term" value="F:beta-galactosidase activity"/>
    <property type="evidence" value="ECO:0007669"/>
    <property type="project" value="InterPro"/>
</dbReference>
<dbReference type="Gene3D" id="2.60.220.20">
    <property type="entry name" value="putative beta-Galactosidase from caulobacter crescentus"/>
    <property type="match status" value="1"/>
</dbReference>
<reference evidence="5" key="1">
    <citation type="journal article" date="2021" name="Nat. Commun.">
        <title>Genetic determinants of endophytism in the Arabidopsis root mycobiome.</title>
        <authorList>
            <person name="Mesny F."/>
            <person name="Miyauchi S."/>
            <person name="Thiergart T."/>
            <person name="Pickel B."/>
            <person name="Atanasova L."/>
            <person name="Karlsson M."/>
            <person name="Huettel B."/>
            <person name="Barry K.W."/>
            <person name="Haridas S."/>
            <person name="Chen C."/>
            <person name="Bauer D."/>
            <person name="Andreopoulos W."/>
            <person name="Pangilinan J."/>
            <person name="LaButti K."/>
            <person name="Riley R."/>
            <person name="Lipzen A."/>
            <person name="Clum A."/>
            <person name="Drula E."/>
            <person name="Henrissat B."/>
            <person name="Kohler A."/>
            <person name="Grigoriev I.V."/>
            <person name="Martin F.M."/>
            <person name="Hacquard S."/>
        </authorList>
    </citation>
    <scope>NUCLEOTIDE SEQUENCE</scope>
    <source>
        <strain evidence="5">MPI-CAGE-AT-0021</strain>
    </source>
</reference>
<dbReference type="Pfam" id="PF18120">
    <property type="entry name" value="DUF5597"/>
    <property type="match status" value="1"/>
</dbReference>
<dbReference type="EMBL" id="JAGMUU010000020">
    <property type="protein sequence ID" value="KAH7129971.1"/>
    <property type="molecule type" value="Genomic_DNA"/>
</dbReference>
<protein>
    <submittedName>
        <fullName evidence="5">Glycoside hydrolase superfamily</fullName>
    </submittedName>
</protein>
<name>A0A9P9E4S9_9HYPO</name>
<dbReference type="OrthoDB" id="1657402at2759"/>
<keyword evidence="1 5" id="KW-0378">Hydrolase</keyword>
<dbReference type="AlphaFoldDB" id="A0A9P9E4S9"/>
<evidence type="ECO:0000313" key="6">
    <source>
        <dbReference type="Proteomes" id="UP000717696"/>
    </source>
</evidence>
<dbReference type="SUPFAM" id="SSF51445">
    <property type="entry name" value="(Trans)glycosidases"/>
    <property type="match status" value="1"/>
</dbReference>
<feature type="domain" description="DUF5597" evidence="4">
    <location>
        <begin position="402"/>
        <end position="529"/>
    </location>
</feature>
<dbReference type="Proteomes" id="UP000717696">
    <property type="component" value="Unassembled WGS sequence"/>
</dbReference>
<dbReference type="InterPro" id="IPR040719">
    <property type="entry name" value="DUF5597"/>
</dbReference>
<dbReference type="GO" id="GO:0005975">
    <property type="term" value="P:carbohydrate metabolic process"/>
    <property type="evidence" value="ECO:0007669"/>
    <property type="project" value="InterPro"/>
</dbReference>
<proteinExistence type="predicted"/>
<dbReference type="FunFam" id="3.20.20.80:FF:000135">
    <property type="entry name" value="Beta-galactosidase, putative, bgl35A"/>
    <property type="match status" value="1"/>
</dbReference>
<evidence type="ECO:0000313" key="5">
    <source>
        <dbReference type="EMBL" id="KAH7129971.1"/>
    </source>
</evidence>
<evidence type="ECO:0000259" key="3">
    <source>
        <dbReference type="Pfam" id="PF02449"/>
    </source>
</evidence>
<evidence type="ECO:0000256" key="2">
    <source>
        <dbReference type="ARBA" id="ARBA00023295"/>
    </source>
</evidence>
<feature type="domain" description="Glycoside hydrolase family 42 N-terminal" evidence="3">
    <location>
        <begin position="41"/>
        <end position="182"/>
    </location>
</feature>
<dbReference type="Gene3D" id="3.20.20.80">
    <property type="entry name" value="Glycosidases"/>
    <property type="match status" value="1"/>
</dbReference>